<gene>
    <name evidence="2" type="ORF">LX12_002282</name>
</gene>
<dbReference type="RefSeq" id="WP_253654682.1">
    <property type="nucleotide sequence ID" value="NZ_BAAAOE010000002.1"/>
</dbReference>
<dbReference type="SUPFAM" id="SSF53335">
    <property type="entry name" value="S-adenosyl-L-methionine-dependent methyltransferases"/>
    <property type="match status" value="1"/>
</dbReference>
<comment type="caution">
    <text evidence="2">The sequence shown here is derived from an EMBL/GenBank/DDBJ whole genome shotgun (WGS) entry which is preliminary data.</text>
</comment>
<keyword evidence="3" id="KW-1185">Reference proteome</keyword>
<reference evidence="2 3" key="1">
    <citation type="submission" date="2022-06" db="EMBL/GenBank/DDBJ databases">
        <title>Genomic Encyclopedia of Archaeal and Bacterial Type Strains, Phase II (KMG-II): from individual species to whole genera.</title>
        <authorList>
            <person name="Goeker M."/>
        </authorList>
    </citation>
    <scope>NUCLEOTIDE SEQUENCE [LARGE SCALE GENOMIC DNA]</scope>
    <source>
        <strain evidence="2 3">DSM 45037</strain>
    </source>
</reference>
<organism evidence="2 3">
    <name type="scientific">Williamsia serinedens</name>
    <dbReference type="NCBI Taxonomy" id="391736"/>
    <lineage>
        <taxon>Bacteria</taxon>
        <taxon>Bacillati</taxon>
        <taxon>Actinomycetota</taxon>
        <taxon>Actinomycetes</taxon>
        <taxon>Mycobacteriales</taxon>
        <taxon>Nocardiaceae</taxon>
        <taxon>Williamsia</taxon>
    </lineage>
</organism>
<dbReference type="Pfam" id="PF18096">
    <property type="entry name" value="Thump_like"/>
    <property type="match status" value="1"/>
</dbReference>
<dbReference type="EMBL" id="JAMTCG010000004">
    <property type="protein sequence ID" value="MCP2161087.1"/>
    <property type="molecule type" value="Genomic_DNA"/>
</dbReference>
<accession>A0ABT1H1G3</accession>
<evidence type="ECO:0000313" key="2">
    <source>
        <dbReference type="EMBL" id="MCP2161087.1"/>
    </source>
</evidence>
<protein>
    <recommendedName>
        <fullName evidence="1">THUMP-like domain-containing protein</fullName>
    </recommendedName>
</protein>
<evidence type="ECO:0000259" key="1">
    <source>
        <dbReference type="Pfam" id="PF18096"/>
    </source>
</evidence>
<dbReference type="Gene3D" id="3.40.50.150">
    <property type="entry name" value="Vaccinia Virus protein VP39"/>
    <property type="match status" value="1"/>
</dbReference>
<evidence type="ECO:0000313" key="3">
    <source>
        <dbReference type="Proteomes" id="UP001205740"/>
    </source>
</evidence>
<dbReference type="InterPro" id="IPR041497">
    <property type="entry name" value="Thump-like"/>
</dbReference>
<name>A0ABT1H1G3_9NOCA</name>
<feature type="domain" description="THUMP-like" evidence="1">
    <location>
        <begin position="317"/>
        <end position="388"/>
    </location>
</feature>
<sequence>MEVDDVAWLASRFGEKALSTAQELPLRPDTLIADLATLRARYPGRDGALVDVVRGRRRARGRLRGADDLLLDDASAQQATAAPVAAHRARRIAAATPGAVVHDVTCSVGAELLELTVTPGIGGVIGSDLDPARAAMAAHNVPCAAVAVADALTPTSTADVVIADPARRDASGARKFRLEDLRPGLFELLSVYAGRSLVVKCAPGLDHRMLRDRFGFTGEAEVVSVDGGVREVALWTDGADRPRRRATVIRSAGQGFEISDDEPDDVPVAPAGRWIVDPDGAVVRAGLVRHYAARHGLWQLDHRIAHLTGDAVPAGERGWPVLEQMPLTEKALRRRLGELDCGVLEIMVRGVDIDPDRLRSRLRLRGSRSLALVVTRIGAAATVFICGPGERAAG</sequence>
<proteinExistence type="predicted"/>
<dbReference type="Proteomes" id="UP001205740">
    <property type="component" value="Unassembled WGS sequence"/>
</dbReference>
<dbReference type="InterPro" id="IPR029063">
    <property type="entry name" value="SAM-dependent_MTases_sf"/>
</dbReference>